<evidence type="ECO:0000313" key="4">
    <source>
        <dbReference type="EMBL" id="VVC89106.1"/>
    </source>
</evidence>
<dbReference type="PANTHER" id="PTHR47537:SF6">
    <property type="entry name" value="CUB DOMAIN-CONTAINING PROTEIN"/>
    <property type="match status" value="1"/>
</dbReference>
<keyword evidence="5" id="KW-1185">Reference proteome</keyword>
<sequence>MQESSVLISTAVVLRWKWFGCQSEFEVGAPVANTLCSFVIEASKRKTGLLLSPTYPGIYPKDITCNYHCPFDWVRVYDGPENSSAVIGTYCGQQRNLVLYSSDERLLVTFFSLPRAANTQNRGFKGIFEFSESFVKLDFISKHDAEHIRGSECDQKILSKKESSGFVYHPNYPFLYIQKVV</sequence>
<dbReference type="CDD" id="cd00041">
    <property type="entry name" value="CUB"/>
    <property type="match status" value="1"/>
</dbReference>
<dbReference type="SMART" id="SM00042">
    <property type="entry name" value="CUB"/>
    <property type="match status" value="1"/>
</dbReference>
<dbReference type="SUPFAM" id="SSF49854">
    <property type="entry name" value="Spermadhesin, CUB domain"/>
    <property type="match status" value="1"/>
</dbReference>
<dbReference type="Gene3D" id="2.60.120.290">
    <property type="entry name" value="Spermadhesin, CUB domain"/>
    <property type="match status" value="1"/>
</dbReference>
<protein>
    <recommendedName>
        <fullName evidence="3">CUB domain-containing protein</fullName>
    </recommendedName>
</protein>
<dbReference type="GO" id="GO:0005886">
    <property type="term" value="C:plasma membrane"/>
    <property type="evidence" value="ECO:0007669"/>
    <property type="project" value="TreeGrafter"/>
</dbReference>
<keyword evidence="1" id="KW-1015">Disulfide bond</keyword>
<dbReference type="Proteomes" id="UP000324832">
    <property type="component" value="Unassembled WGS sequence"/>
</dbReference>
<accession>A0A5E4PSJ2</accession>
<dbReference type="AlphaFoldDB" id="A0A5E4PSJ2"/>
<gene>
    <name evidence="4" type="ORF">LSINAPIS_LOCUS2318</name>
</gene>
<dbReference type="InterPro" id="IPR035914">
    <property type="entry name" value="Sperma_CUB_dom_sf"/>
</dbReference>
<evidence type="ECO:0000256" key="1">
    <source>
        <dbReference type="ARBA" id="ARBA00023157"/>
    </source>
</evidence>
<dbReference type="InterPro" id="IPR053207">
    <property type="entry name" value="Non-NMDA_GluR_Accessory"/>
</dbReference>
<organism evidence="4 5">
    <name type="scientific">Leptidea sinapis</name>
    <dbReference type="NCBI Taxonomy" id="189913"/>
    <lineage>
        <taxon>Eukaryota</taxon>
        <taxon>Metazoa</taxon>
        <taxon>Ecdysozoa</taxon>
        <taxon>Arthropoda</taxon>
        <taxon>Hexapoda</taxon>
        <taxon>Insecta</taxon>
        <taxon>Pterygota</taxon>
        <taxon>Neoptera</taxon>
        <taxon>Endopterygota</taxon>
        <taxon>Lepidoptera</taxon>
        <taxon>Glossata</taxon>
        <taxon>Ditrysia</taxon>
        <taxon>Papilionoidea</taxon>
        <taxon>Pieridae</taxon>
        <taxon>Dismorphiinae</taxon>
        <taxon>Leptidea</taxon>
    </lineage>
</organism>
<evidence type="ECO:0000313" key="5">
    <source>
        <dbReference type="Proteomes" id="UP000324832"/>
    </source>
</evidence>
<reference evidence="4 5" key="1">
    <citation type="submission" date="2017-07" db="EMBL/GenBank/DDBJ databases">
        <authorList>
            <person name="Talla V."/>
            <person name="Backstrom N."/>
        </authorList>
    </citation>
    <scope>NUCLEOTIDE SEQUENCE [LARGE SCALE GENOMIC DNA]</scope>
</reference>
<dbReference type="PANTHER" id="PTHR47537">
    <property type="entry name" value="CUBILIN"/>
    <property type="match status" value="1"/>
</dbReference>
<proteinExistence type="predicted"/>
<feature type="domain" description="CUB" evidence="3">
    <location>
        <begin position="33"/>
        <end position="131"/>
    </location>
</feature>
<comment type="caution">
    <text evidence="2">Lacks conserved residue(s) required for the propagation of feature annotation.</text>
</comment>
<name>A0A5E4PSJ2_9NEOP</name>
<dbReference type="InterPro" id="IPR000859">
    <property type="entry name" value="CUB_dom"/>
</dbReference>
<dbReference type="PROSITE" id="PS01180">
    <property type="entry name" value="CUB"/>
    <property type="match status" value="1"/>
</dbReference>
<evidence type="ECO:0000259" key="3">
    <source>
        <dbReference type="PROSITE" id="PS01180"/>
    </source>
</evidence>
<dbReference type="Pfam" id="PF00431">
    <property type="entry name" value="CUB"/>
    <property type="match status" value="1"/>
</dbReference>
<dbReference type="EMBL" id="FZQP02000449">
    <property type="protein sequence ID" value="VVC89106.1"/>
    <property type="molecule type" value="Genomic_DNA"/>
</dbReference>
<evidence type="ECO:0000256" key="2">
    <source>
        <dbReference type="PROSITE-ProRule" id="PRU00059"/>
    </source>
</evidence>